<accession>A0A1F5HAL0</accession>
<keyword evidence="1" id="KW-1133">Transmembrane helix</keyword>
<organism evidence="2 3">
    <name type="scientific">Candidatus Curtissbacteria bacterium RIFOXYA1_FULL_41_14</name>
    <dbReference type="NCBI Taxonomy" id="1797737"/>
    <lineage>
        <taxon>Bacteria</taxon>
        <taxon>Candidatus Curtissiibacteriota</taxon>
    </lineage>
</organism>
<evidence type="ECO:0000256" key="1">
    <source>
        <dbReference type="SAM" id="Phobius"/>
    </source>
</evidence>
<dbReference type="STRING" id="1797737.A2196_00645"/>
<keyword evidence="1" id="KW-0812">Transmembrane</keyword>
<dbReference type="InterPro" id="IPR032531">
    <property type="entry name" value="DUF4956"/>
</dbReference>
<evidence type="ECO:0000313" key="3">
    <source>
        <dbReference type="Proteomes" id="UP000176751"/>
    </source>
</evidence>
<protein>
    <recommendedName>
        <fullName evidence="4">DUF4956 domain-containing protein</fullName>
    </recommendedName>
</protein>
<name>A0A1F5HAL0_9BACT</name>
<reference evidence="2 3" key="1">
    <citation type="journal article" date="2016" name="Nat. Commun.">
        <title>Thousands of microbial genomes shed light on interconnected biogeochemical processes in an aquifer system.</title>
        <authorList>
            <person name="Anantharaman K."/>
            <person name="Brown C.T."/>
            <person name="Hug L.A."/>
            <person name="Sharon I."/>
            <person name="Castelle C.J."/>
            <person name="Probst A.J."/>
            <person name="Thomas B.C."/>
            <person name="Singh A."/>
            <person name="Wilkins M.J."/>
            <person name="Karaoz U."/>
            <person name="Brodie E.L."/>
            <person name="Williams K.H."/>
            <person name="Hubbard S.S."/>
            <person name="Banfield J.F."/>
        </authorList>
    </citation>
    <scope>NUCLEOTIDE SEQUENCE [LARGE SCALE GENOMIC DNA]</scope>
</reference>
<feature type="transmembrane region" description="Helical" evidence="1">
    <location>
        <begin position="61"/>
        <end position="89"/>
    </location>
</feature>
<dbReference type="AlphaFoldDB" id="A0A1F5HAL0"/>
<comment type="caution">
    <text evidence="2">The sequence shown here is derived from an EMBL/GenBank/DDBJ whole genome shotgun (WGS) entry which is preliminary data.</text>
</comment>
<feature type="transmembrane region" description="Helical" evidence="1">
    <location>
        <begin position="20"/>
        <end position="41"/>
    </location>
</feature>
<dbReference type="EMBL" id="MFCA01000029">
    <property type="protein sequence ID" value="OGE01204.1"/>
    <property type="molecule type" value="Genomic_DNA"/>
</dbReference>
<feature type="transmembrane region" description="Helical" evidence="1">
    <location>
        <begin position="101"/>
        <end position="116"/>
    </location>
</feature>
<feature type="transmembrane region" description="Helical" evidence="1">
    <location>
        <begin position="122"/>
        <end position="138"/>
    </location>
</feature>
<proteinExistence type="predicted"/>
<evidence type="ECO:0008006" key="4">
    <source>
        <dbReference type="Google" id="ProtNLM"/>
    </source>
</evidence>
<sequence>MDQQTLIQNFLSNQNIQIPILNFLVNLILAAILGYILSLIYTKYGKSLSNRQTFARNFVLLAVTTTLIITVVKSSLALSLGLVGALSIVRFRAAIKEPEELAYLFLTIGIGLGLGADQLKITLVAFVLITVVILILNFKRESSENQNLNLVISTNKSEKIDLSKIIAVLKQSSSKVDLRRFDESTDGLKAVFNLEIENLGQLEKAKSSLRQLDKNISISFLDNKGIF</sequence>
<evidence type="ECO:0000313" key="2">
    <source>
        <dbReference type="EMBL" id="OGE01204.1"/>
    </source>
</evidence>
<gene>
    <name evidence="2" type="ORF">A2196_00645</name>
</gene>
<keyword evidence="1" id="KW-0472">Membrane</keyword>
<dbReference type="Pfam" id="PF16316">
    <property type="entry name" value="DUF4956"/>
    <property type="match status" value="1"/>
</dbReference>
<dbReference type="Proteomes" id="UP000176751">
    <property type="component" value="Unassembled WGS sequence"/>
</dbReference>